<accession>A0ABN8RXC7</accession>
<dbReference type="EMBL" id="CALNXI010002117">
    <property type="protein sequence ID" value="CAH3183220.1"/>
    <property type="molecule type" value="Genomic_DNA"/>
</dbReference>
<organism evidence="4 5">
    <name type="scientific">Porites evermanni</name>
    <dbReference type="NCBI Taxonomy" id="104178"/>
    <lineage>
        <taxon>Eukaryota</taxon>
        <taxon>Metazoa</taxon>
        <taxon>Cnidaria</taxon>
        <taxon>Anthozoa</taxon>
        <taxon>Hexacorallia</taxon>
        <taxon>Scleractinia</taxon>
        <taxon>Fungiina</taxon>
        <taxon>Poritidae</taxon>
        <taxon>Porites</taxon>
    </lineage>
</organism>
<dbReference type="Pfam" id="PF00651">
    <property type="entry name" value="BTB"/>
    <property type="match status" value="2"/>
</dbReference>
<dbReference type="InterPro" id="IPR012983">
    <property type="entry name" value="PHR"/>
</dbReference>
<dbReference type="InterPro" id="IPR011333">
    <property type="entry name" value="SKP1/BTB/POZ_sf"/>
</dbReference>
<gene>
    <name evidence="4" type="ORF">PEVE_00014739</name>
</gene>
<dbReference type="PANTHER" id="PTHR45774">
    <property type="entry name" value="BTB/POZ DOMAIN-CONTAINING"/>
    <property type="match status" value="1"/>
</dbReference>
<dbReference type="InterPro" id="IPR038648">
    <property type="entry name" value="PHR_sf"/>
</dbReference>
<protein>
    <recommendedName>
        <fullName evidence="3">BTB domain-containing protein</fullName>
    </recommendedName>
</protein>
<keyword evidence="5" id="KW-1185">Reference proteome</keyword>
<dbReference type="Gene3D" id="2.60.120.820">
    <property type="entry name" value="PHR domain"/>
    <property type="match status" value="1"/>
</dbReference>
<sequence>MSVATVSDTYWQTVKGTIRERCEFIFNQELLSDVKFVVLDSQGGSKRILAHKFVLAISSPVFSAMFFGEMAETTKDSVDISDCEYESLLELFRFIYSDEVKLNVDNVMQLLYLSKKYMVTTLAEKCSGFLQEDLNALNVFYVLQDAQKYEEKDLVNHCWKVIETQTLEAVKSEGFVTVERTVLEELVEKNSPNIKEVELFKAVDCWAEKELLDTYWQTARGTIRERCEAVFNQELLSDVKFVVRDSRGGSKTIPAHKFMLAISSPVFFAMFYGKAAEIKDSVEISDCEYESLLELFRFIYSDKANLNADNKCSAFLTENLNALNVFHILPDAQKYEEKDLMNHCWKLIETQTGEAVKSEGFVTVERSVLEELVEKNSLNIKEVELFKAVDCWAENECKKQGLVAEGSVKRRVLGERVVQGIRFPVMEQTEFADIVLDSEILTPKETNRLVKYYNSVLHDSVGFLETERRQRTEGKQVISRFRSLERWWYYSSQFALNSNCICFDVDKNIHLHAIHFFGSDNSQYSVTLEVSDHSSGISVSRQERDFLSKQIQCEIGDYQGFDIVLEPPIAIKANKRYRISASITGTPSWYGTNGCSTVEKSGVTFHFFSVSTPTSKEKGQFPKFVFTLD</sequence>
<dbReference type="Pfam" id="PF08005">
    <property type="entry name" value="PHR"/>
    <property type="match status" value="1"/>
</dbReference>
<evidence type="ECO:0000256" key="2">
    <source>
        <dbReference type="ARBA" id="ARBA00022490"/>
    </source>
</evidence>
<dbReference type="SUPFAM" id="SSF54695">
    <property type="entry name" value="POZ domain"/>
    <property type="match status" value="2"/>
</dbReference>
<dbReference type="Gene3D" id="1.25.40.420">
    <property type="match status" value="2"/>
</dbReference>
<proteinExistence type="predicted"/>
<reference evidence="4 5" key="1">
    <citation type="submission" date="2022-05" db="EMBL/GenBank/DDBJ databases">
        <authorList>
            <consortium name="Genoscope - CEA"/>
            <person name="William W."/>
        </authorList>
    </citation>
    <scope>NUCLEOTIDE SEQUENCE [LARGE SCALE GENOMIC DNA]</scope>
</reference>
<dbReference type="Pfam" id="PF07707">
    <property type="entry name" value="BACK"/>
    <property type="match status" value="1"/>
</dbReference>
<comment type="subcellular location">
    <subcellularLocation>
        <location evidence="1">Cytoplasm</location>
    </subcellularLocation>
</comment>
<dbReference type="SMART" id="SM00225">
    <property type="entry name" value="BTB"/>
    <property type="match status" value="2"/>
</dbReference>
<feature type="domain" description="BTB" evidence="3">
    <location>
        <begin position="32"/>
        <end position="104"/>
    </location>
</feature>
<dbReference type="PANTHER" id="PTHR45774:SF3">
    <property type="entry name" value="BTB (POZ) DOMAIN-CONTAINING 2B-RELATED"/>
    <property type="match status" value="1"/>
</dbReference>
<dbReference type="PROSITE" id="PS50097">
    <property type="entry name" value="BTB"/>
    <property type="match status" value="2"/>
</dbReference>
<keyword evidence="2" id="KW-0963">Cytoplasm</keyword>
<dbReference type="Proteomes" id="UP001159427">
    <property type="component" value="Unassembled WGS sequence"/>
</dbReference>
<comment type="caution">
    <text evidence="4">The sequence shown here is derived from an EMBL/GenBank/DDBJ whole genome shotgun (WGS) entry which is preliminary data.</text>
</comment>
<evidence type="ECO:0000313" key="4">
    <source>
        <dbReference type="EMBL" id="CAH3183220.1"/>
    </source>
</evidence>
<dbReference type="SMART" id="SM00875">
    <property type="entry name" value="BACK"/>
    <property type="match status" value="2"/>
</dbReference>
<feature type="domain" description="BTB" evidence="3">
    <location>
        <begin position="237"/>
        <end position="308"/>
    </location>
</feature>
<dbReference type="Gene3D" id="3.30.710.10">
    <property type="entry name" value="Potassium Channel Kv1.1, Chain A"/>
    <property type="match status" value="2"/>
</dbReference>
<dbReference type="InterPro" id="IPR011705">
    <property type="entry name" value="BACK"/>
</dbReference>
<evidence type="ECO:0000313" key="5">
    <source>
        <dbReference type="Proteomes" id="UP001159427"/>
    </source>
</evidence>
<evidence type="ECO:0000259" key="3">
    <source>
        <dbReference type="PROSITE" id="PS50097"/>
    </source>
</evidence>
<dbReference type="InterPro" id="IPR000210">
    <property type="entry name" value="BTB/POZ_dom"/>
</dbReference>
<evidence type="ECO:0000256" key="1">
    <source>
        <dbReference type="ARBA" id="ARBA00004496"/>
    </source>
</evidence>
<name>A0ABN8RXC7_9CNID</name>